<comment type="caution">
    <text evidence="2">The sequence shown here is derived from an EMBL/GenBank/DDBJ whole genome shotgun (WGS) entry which is preliminary data.</text>
</comment>
<dbReference type="InterPro" id="IPR007421">
    <property type="entry name" value="Schlafen_AlbA_2_dom"/>
</dbReference>
<name>A0A243RR03_9ACTN</name>
<organism evidence="2 3">
    <name type="scientific">Streptosporangium minutum</name>
    <dbReference type="NCBI Taxonomy" id="569862"/>
    <lineage>
        <taxon>Bacteria</taxon>
        <taxon>Bacillati</taxon>
        <taxon>Actinomycetota</taxon>
        <taxon>Actinomycetes</taxon>
        <taxon>Streptosporangiales</taxon>
        <taxon>Streptosporangiaceae</taxon>
        <taxon>Streptosporangium</taxon>
    </lineage>
</organism>
<dbReference type="Gene3D" id="3.30.950.30">
    <property type="entry name" value="Schlafen, AAA domain"/>
    <property type="match status" value="1"/>
</dbReference>
<dbReference type="EMBL" id="NGFP01000038">
    <property type="protein sequence ID" value="OUC97399.1"/>
    <property type="molecule type" value="Genomic_DNA"/>
</dbReference>
<gene>
    <name evidence="2" type="ORF">CA984_11120</name>
</gene>
<evidence type="ECO:0000313" key="2">
    <source>
        <dbReference type="EMBL" id="OUC97399.1"/>
    </source>
</evidence>
<keyword evidence="3" id="KW-1185">Reference proteome</keyword>
<proteinExistence type="predicted"/>
<reference evidence="2 3" key="1">
    <citation type="submission" date="2017-05" db="EMBL/GenBank/DDBJ databases">
        <title>Biotechnological potential of actinobacteria isolated from South African environments.</title>
        <authorList>
            <person name="Le Roes-Hill M."/>
            <person name="Prins A."/>
            <person name="Durrell K.A."/>
        </authorList>
    </citation>
    <scope>NUCLEOTIDE SEQUENCE [LARGE SCALE GENOMIC DNA]</scope>
    <source>
        <strain evidence="2">M26</strain>
    </source>
</reference>
<evidence type="ECO:0000259" key="1">
    <source>
        <dbReference type="Pfam" id="PF04326"/>
    </source>
</evidence>
<sequence>MTCIEALDHTDGMEVNASTGASWREAIIHLTTQSAALWTMNDIEFEMSSDQAPSISLATLRNGIFEYRRLLPPIDPSGNPNKSVNREVNLCIDDMMPLPWEEGPMIFVDFTLGDEFDFDLSVRSNKEIPLRVVASRVESILEEYGCRLRRTKSTEEPYGIRMSHDPGSYVWTVQGVCPSSVTVSQICTIRKELNYSTFFFNQSFTDPRTVYELVRTGSIARLLGLAENEWLEVKSSPYEMKRDKQWQCELAEDVARFANSEYGGILILGIRSEKAEGRDVLRKITPLPLDGKRVQNYHQSLDSHIHPPIERIKIESIKTEGGEILCILIPPQPEERKPFLVQGGFVDGKYQRGLISIVRRRGEHSIPITAREIHAMLVAGRALLRAEGRRAPSAEESSQALGDDAL</sequence>
<dbReference type="AlphaFoldDB" id="A0A243RR03"/>
<feature type="domain" description="Schlafen AlbA-2" evidence="1">
    <location>
        <begin position="227"/>
        <end position="336"/>
    </location>
</feature>
<accession>A0A243RR03</accession>
<dbReference type="Pfam" id="PF04326">
    <property type="entry name" value="SLFN_AlbA_2"/>
    <property type="match status" value="1"/>
</dbReference>
<evidence type="ECO:0000313" key="3">
    <source>
        <dbReference type="Proteomes" id="UP000194761"/>
    </source>
</evidence>
<dbReference type="Proteomes" id="UP000194761">
    <property type="component" value="Unassembled WGS sequence"/>
</dbReference>
<protein>
    <recommendedName>
        <fullName evidence="1">Schlafen AlbA-2 domain-containing protein</fullName>
    </recommendedName>
</protein>
<dbReference type="InterPro" id="IPR038461">
    <property type="entry name" value="Schlafen_AlbA_2_dom_sf"/>
</dbReference>